<accession>A0A151P4V2</accession>
<feature type="compositionally biased region" description="Basic and acidic residues" evidence="11">
    <location>
        <begin position="1"/>
        <end position="11"/>
    </location>
</feature>
<dbReference type="GO" id="GO:0042102">
    <property type="term" value="P:positive regulation of T cell proliferation"/>
    <property type="evidence" value="ECO:0007669"/>
    <property type="project" value="TreeGrafter"/>
</dbReference>
<dbReference type="PANTHER" id="PTHR25466">
    <property type="entry name" value="T-LYMPHOCYTE ACTIVATION ANTIGEN"/>
    <property type="match status" value="1"/>
</dbReference>
<keyword evidence="10" id="KW-0393">Immunoglobulin domain</keyword>
<evidence type="ECO:0000313" key="14">
    <source>
        <dbReference type="Proteomes" id="UP000050525"/>
    </source>
</evidence>
<evidence type="ECO:0000256" key="4">
    <source>
        <dbReference type="ARBA" id="ARBA00022729"/>
    </source>
</evidence>
<evidence type="ECO:0000256" key="9">
    <source>
        <dbReference type="ARBA" id="ARBA00023180"/>
    </source>
</evidence>
<feature type="compositionally biased region" description="Basic and acidic residues" evidence="11">
    <location>
        <begin position="37"/>
        <end position="58"/>
    </location>
</feature>
<organism evidence="13 14">
    <name type="scientific">Alligator mississippiensis</name>
    <name type="common">American alligator</name>
    <dbReference type="NCBI Taxonomy" id="8496"/>
    <lineage>
        <taxon>Eukaryota</taxon>
        <taxon>Metazoa</taxon>
        <taxon>Chordata</taxon>
        <taxon>Craniata</taxon>
        <taxon>Vertebrata</taxon>
        <taxon>Euteleostomi</taxon>
        <taxon>Archelosauria</taxon>
        <taxon>Archosauria</taxon>
        <taxon>Crocodylia</taxon>
        <taxon>Alligatoridae</taxon>
        <taxon>Alligatorinae</taxon>
        <taxon>Alligator</taxon>
    </lineage>
</organism>
<dbReference type="Proteomes" id="UP000050525">
    <property type="component" value="Unassembled WGS sequence"/>
</dbReference>
<dbReference type="InterPro" id="IPR013783">
    <property type="entry name" value="Ig-like_fold"/>
</dbReference>
<evidence type="ECO:0000256" key="2">
    <source>
        <dbReference type="ARBA" id="ARBA00022475"/>
    </source>
</evidence>
<dbReference type="InterPro" id="IPR003599">
    <property type="entry name" value="Ig_sub"/>
</dbReference>
<evidence type="ECO:0000256" key="11">
    <source>
        <dbReference type="SAM" id="MobiDB-lite"/>
    </source>
</evidence>
<evidence type="ECO:0000256" key="5">
    <source>
        <dbReference type="ARBA" id="ARBA00022989"/>
    </source>
</evidence>
<protein>
    <recommendedName>
        <fullName evidence="12">Ig-like domain-containing protein</fullName>
    </recommendedName>
</protein>
<keyword evidence="3" id="KW-0812">Transmembrane</keyword>
<feature type="region of interest" description="Disordered" evidence="11">
    <location>
        <begin position="96"/>
        <end position="121"/>
    </location>
</feature>
<dbReference type="EMBL" id="AKHW03001119">
    <property type="protein sequence ID" value="KYO43785.1"/>
    <property type="molecule type" value="Genomic_DNA"/>
</dbReference>
<dbReference type="PROSITE" id="PS50835">
    <property type="entry name" value="IG_LIKE"/>
    <property type="match status" value="1"/>
</dbReference>
<evidence type="ECO:0000256" key="7">
    <source>
        <dbReference type="ARBA" id="ARBA00023157"/>
    </source>
</evidence>
<dbReference type="InterPro" id="IPR013106">
    <property type="entry name" value="Ig_V-set"/>
</dbReference>
<dbReference type="AlphaFoldDB" id="A0A151P4V2"/>
<keyword evidence="5" id="KW-1133">Transmembrane helix</keyword>
<keyword evidence="4" id="KW-0732">Signal</keyword>
<feature type="region of interest" description="Disordered" evidence="11">
    <location>
        <begin position="1"/>
        <end position="72"/>
    </location>
</feature>
<sequence length="265" mass="28996">MALEQHVEKSSAELQVTGLLRPLEEPDISRNHFTPSRPKDNRVDHQHREEPELQEKPSAKSFGPQQLRGGARPARGCECECLWCKPLETPRWRESCAQASPPEPHRMQRTSPAPCPQPGSQLRVMTDPSSQALLGTKARLQCHFDVGGPVALRSLRVTWKLWDESITQYEGGRSWGQAEASMNEMELEKGDASLTLPRVTLADEGLYTCAVGYGAQQQQGSTSLRVLAPPTISLTQCVALASAVTSLLCHMGGFYPEATGPSASP</sequence>
<keyword evidence="9" id="KW-0325">Glycoprotein</keyword>
<dbReference type="GO" id="GO:0006955">
    <property type="term" value="P:immune response"/>
    <property type="evidence" value="ECO:0007669"/>
    <property type="project" value="TreeGrafter"/>
</dbReference>
<dbReference type="GO" id="GO:0031295">
    <property type="term" value="P:T cell costimulation"/>
    <property type="evidence" value="ECO:0007669"/>
    <property type="project" value="TreeGrafter"/>
</dbReference>
<evidence type="ECO:0000256" key="10">
    <source>
        <dbReference type="ARBA" id="ARBA00023319"/>
    </source>
</evidence>
<dbReference type="InterPro" id="IPR051713">
    <property type="entry name" value="T-cell_Activation_Regulation"/>
</dbReference>
<dbReference type="InterPro" id="IPR007110">
    <property type="entry name" value="Ig-like_dom"/>
</dbReference>
<comment type="caution">
    <text evidence="13">The sequence shown here is derived from an EMBL/GenBank/DDBJ whole genome shotgun (WGS) entry which is preliminary data.</text>
</comment>
<keyword evidence="6" id="KW-0472">Membrane</keyword>
<evidence type="ECO:0000256" key="6">
    <source>
        <dbReference type="ARBA" id="ARBA00023136"/>
    </source>
</evidence>
<dbReference type="GO" id="GO:0009897">
    <property type="term" value="C:external side of plasma membrane"/>
    <property type="evidence" value="ECO:0007669"/>
    <property type="project" value="TreeGrafter"/>
</dbReference>
<comment type="subcellular location">
    <subcellularLocation>
        <location evidence="1">Cell membrane</location>
        <topology evidence="1">Single-pass type I membrane protein</topology>
    </subcellularLocation>
</comment>
<dbReference type="Gene3D" id="2.60.40.10">
    <property type="entry name" value="Immunoglobulins"/>
    <property type="match status" value="1"/>
</dbReference>
<dbReference type="GO" id="GO:0042130">
    <property type="term" value="P:negative regulation of T cell proliferation"/>
    <property type="evidence" value="ECO:0007669"/>
    <property type="project" value="TreeGrafter"/>
</dbReference>
<evidence type="ECO:0000256" key="3">
    <source>
        <dbReference type="ARBA" id="ARBA00022692"/>
    </source>
</evidence>
<dbReference type="SUPFAM" id="SSF48726">
    <property type="entry name" value="Immunoglobulin"/>
    <property type="match status" value="1"/>
</dbReference>
<dbReference type="GO" id="GO:0071222">
    <property type="term" value="P:cellular response to lipopolysaccharide"/>
    <property type="evidence" value="ECO:0007669"/>
    <property type="project" value="TreeGrafter"/>
</dbReference>
<keyword evidence="7" id="KW-1015">Disulfide bond</keyword>
<feature type="domain" description="Ig-like" evidence="12">
    <location>
        <begin position="118"/>
        <end position="225"/>
    </location>
</feature>
<dbReference type="Pfam" id="PF07686">
    <property type="entry name" value="V-set"/>
    <property type="match status" value="1"/>
</dbReference>
<dbReference type="PANTHER" id="PTHR25466:SF14">
    <property type="entry name" value="BUTYROPHILIN SUBFAMILY 2 MEMBER A2-LIKE-RELATED"/>
    <property type="match status" value="1"/>
</dbReference>
<evidence type="ECO:0000256" key="1">
    <source>
        <dbReference type="ARBA" id="ARBA00004251"/>
    </source>
</evidence>
<reference evidence="13 14" key="1">
    <citation type="journal article" date="2012" name="Genome Biol.">
        <title>Sequencing three crocodilian genomes to illuminate the evolution of archosaurs and amniotes.</title>
        <authorList>
            <person name="St John J.A."/>
            <person name="Braun E.L."/>
            <person name="Isberg S.R."/>
            <person name="Miles L.G."/>
            <person name="Chong A.Y."/>
            <person name="Gongora J."/>
            <person name="Dalzell P."/>
            <person name="Moran C."/>
            <person name="Bed'hom B."/>
            <person name="Abzhanov A."/>
            <person name="Burgess S.C."/>
            <person name="Cooksey A.M."/>
            <person name="Castoe T.A."/>
            <person name="Crawford N.G."/>
            <person name="Densmore L.D."/>
            <person name="Drew J.C."/>
            <person name="Edwards S.V."/>
            <person name="Faircloth B.C."/>
            <person name="Fujita M.K."/>
            <person name="Greenwold M.J."/>
            <person name="Hoffmann F.G."/>
            <person name="Howard J.M."/>
            <person name="Iguchi T."/>
            <person name="Janes D.E."/>
            <person name="Khan S.Y."/>
            <person name="Kohno S."/>
            <person name="de Koning A.J."/>
            <person name="Lance S.L."/>
            <person name="McCarthy F.M."/>
            <person name="McCormack J.E."/>
            <person name="Merchant M.E."/>
            <person name="Peterson D.G."/>
            <person name="Pollock D.D."/>
            <person name="Pourmand N."/>
            <person name="Raney B.J."/>
            <person name="Roessler K.A."/>
            <person name="Sanford J.R."/>
            <person name="Sawyer R.H."/>
            <person name="Schmidt C.J."/>
            <person name="Triplett E.W."/>
            <person name="Tuberville T.D."/>
            <person name="Venegas-Anaya M."/>
            <person name="Howard J.T."/>
            <person name="Jarvis E.D."/>
            <person name="Guillette L.J.Jr."/>
            <person name="Glenn T.C."/>
            <person name="Green R.E."/>
            <person name="Ray D.A."/>
        </authorList>
    </citation>
    <scope>NUCLEOTIDE SEQUENCE [LARGE SCALE GENOMIC DNA]</scope>
    <source>
        <strain evidence="13">KSC_2009_1</strain>
    </source>
</reference>
<dbReference type="GO" id="GO:0007166">
    <property type="term" value="P:cell surface receptor signaling pathway"/>
    <property type="evidence" value="ECO:0007669"/>
    <property type="project" value="TreeGrafter"/>
</dbReference>
<evidence type="ECO:0000256" key="8">
    <source>
        <dbReference type="ARBA" id="ARBA00023170"/>
    </source>
</evidence>
<keyword evidence="2" id="KW-1003">Cell membrane</keyword>
<dbReference type="InterPro" id="IPR036179">
    <property type="entry name" value="Ig-like_dom_sf"/>
</dbReference>
<dbReference type="SMART" id="SM00409">
    <property type="entry name" value="IG"/>
    <property type="match status" value="1"/>
</dbReference>
<proteinExistence type="predicted"/>
<evidence type="ECO:0000313" key="13">
    <source>
        <dbReference type="EMBL" id="KYO43785.1"/>
    </source>
</evidence>
<name>A0A151P4V2_ALLMI</name>
<keyword evidence="8" id="KW-0675">Receptor</keyword>
<gene>
    <name evidence="13" type="ORF">Y1Q_0020754</name>
</gene>
<keyword evidence="14" id="KW-1185">Reference proteome</keyword>
<evidence type="ECO:0000259" key="12">
    <source>
        <dbReference type="PROSITE" id="PS50835"/>
    </source>
</evidence>